<keyword evidence="2" id="KW-1185">Reference proteome</keyword>
<name>A0A151UB36_CAJCA</name>
<protein>
    <recommendedName>
        <fullName evidence="3">Retrovirus-related Pol polyprotein from transposon TNT 1-94</fullName>
    </recommendedName>
</protein>
<accession>A0A151UB36</accession>
<evidence type="ECO:0000313" key="1">
    <source>
        <dbReference type="EMBL" id="KYP76537.1"/>
    </source>
</evidence>
<reference evidence="1 2" key="1">
    <citation type="journal article" date="2012" name="Nat. Biotechnol.">
        <title>Draft genome sequence of pigeonpea (Cajanus cajan), an orphan legume crop of resource-poor farmers.</title>
        <authorList>
            <person name="Varshney R.K."/>
            <person name="Chen W."/>
            <person name="Li Y."/>
            <person name="Bharti A.K."/>
            <person name="Saxena R.K."/>
            <person name="Schlueter J.A."/>
            <person name="Donoghue M.T."/>
            <person name="Azam S."/>
            <person name="Fan G."/>
            <person name="Whaley A.M."/>
            <person name="Farmer A.D."/>
            <person name="Sheridan J."/>
            <person name="Iwata A."/>
            <person name="Tuteja R."/>
            <person name="Penmetsa R.V."/>
            <person name="Wu W."/>
            <person name="Upadhyaya H.D."/>
            <person name="Yang S.P."/>
            <person name="Shah T."/>
            <person name="Saxena K.B."/>
            <person name="Michael T."/>
            <person name="McCombie W.R."/>
            <person name="Yang B."/>
            <person name="Zhang G."/>
            <person name="Yang H."/>
            <person name="Wang J."/>
            <person name="Spillane C."/>
            <person name="Cook D.R."/>
            <person name="May G.D."/>
            <person name="Xu X."/>
            <person name="Jackson S.A."/>
        </authorList>
    </citation>
    <scope>NUCLEOTIDE SEQUENCE [LARGE SCALE GENOMIC DNA]</scope>
    <source>
        <strain evidence="2">cv. Asha</strain>
    </source>
</reference>
<dbReference type="AlphaFoldDB" id="A0A151UB36"/>
<dbReference type="Proteomes" id="UP000075243">
    <property type="component" value="Chromosome 1"/>
</dbReference>
<evidence type="ECO:0008006" key="3">
    <source>
        <dbReference type="Google" id="ProtNLM"/>
    </source>
</evidence>
<dbReference type="Gramene" id="C.cajan_20183.t">
    <property type="protein sequence ID" value="C.cajan_20183.t.cds1"/>
    <property type="gene ID" value="C.cajan_20183"/>
</dbReference>
<proteinExistence type="predicted"/>
<gene>
    <name evidence="1" type="ORF">KK1_020783</name>
</gene>
<organism evidence="1 2">
    <name type="scientific">Cajanus cajan</name>
    <name type="common">Pigeon pea</name>
    <name type="synonym">Cajanus indicus</name>
    <dbReference type="NCBI Taxonomy" id="3821"/>
    <lineage>
        <taxon>Eukaryota</taxon>
        <taxon>Viridiplantae</taxon>
        <taxon>Streptophyta</taxon>
        <taxon>Embryophyta</taxon>
        <taxon>Tracheophyta</taxon>
        <taxon>Spermatophyta</taxon>
        <taxon>Magnoliopsida</taxon>
        <taxon>eudicotyledons</taxon>
        <taxon>Gunneridae</taxon>
        <taxon>Pentapetalae</taxon>
        <taxon>rosids</taxon>
        <taxon>fabids</taxon>
        <taxon>Fabales</taxon>
        <taxon>Fabaceae</taxon>
        <taxon>Papilionoideae</taxon>
        <taxon>50 kb inversion clade</taxon>
        <taxon>NPAAA clade</taxon>
        <taxon>indigoferoid/millettioid clade</taxon>
        <taxon>Phaseoleae</taxon>
        <taxon>Cajanus</taxon>
    </lineage>
</organism>
<sequence length="61" mass="7133">MGDINLRIFAGTIWKLKDVRYILRLKRMLIFVGMLDVQGYRLTFGDGQWKVLKGNLVFARS</sequence>
<dbReference type="EMBL" id="CM003603">
    <property type="protein sequence ID" value="KYP76537.1"/>
    <property type="molecule type" value="Genomic_DNA"/>
</dbReference>
<evidence type="ECO:0000313" key="2">
    <source>
        <dbReference type="Proteomes" id="UP000075243"/>
    </source>
</evidence>